<name>A0A7Y7Y0H8_9PSED</name>
<dbReference type="InterPro" id="IPR005624">
    <property type="entry name" value="PduO/GlcC-like"/>
</dbReference>
<reference evidence="1 2" key="1">
    <citation type="submission" date="2020-04" db="EMBL/GenBank/DDBJ databases">
        <title>Molecular characterization of pseudomonads from Agaricus bisporus reveal novel blotch 2 pathogens in Western Europe.</title>
        <authorList>
            <person name="Taparia T."/>
            <person name="Krijger M."/>
            <person name="Haynes E."/>
            <person name="Elpinstone J.G."/>
            <person name="Noble R."/>
            <person name="Van Der Wolf J."/>
        </authorList>
    </citation>
    <scope>NUCLEOTIDE SEQUENCE [LARGE SCALE GENOMIC DNA]</scope>
    <source>
        <strain evidence="1 2">IPO3738</strain>
    </source>
</reference>
<dbReference type="PANTHER" id="PTHR34309:SF1">
    <property type="entry name" value="PROTEIN GLCG"/>
    <property type="match status" value="1"/>
</dbReference>
<organism evidence="1 2">
    <name type="scientific">Pseudomonas gingeri</name>
    <dbReference type="NCBI Taxonomy" id="117681"/>
    <lineage>
        <taxon>Bacteria</taxon>
        <taxon>Pseudomonadati</taxon>
        <taxon>Pseudomonadota</taxon>
        <taxon>Gammaproteobacteria</taxon>
        <taxon>Pseudomonadales</taxon>
        <taxon>Pseudomonadaceae</taxon>
        <taxon>Pseudomonas</taxon>
    </lineage>
</organism>
<protein>
    <submittedName>
        <fullName evidence="1">Heme-binding protein</fullName>
    </submittedName>
</protein>
<comment type="caution">
    <text evidence="1">The sequence shown here is derived from an EMBL/GenBank/DDBJ whole genome shotgun (WGS) entry which is preliminary data.</text>
</comment>
<dbReference type="Proteomes" id="UP000517547">
    <property type="component" value="Unassembled WGS sequence"/>
</dbReference>
<dbReference type="InterPro" id="IPR038084">
    <property type="entry name" value="PduO/GlcC-like_sf"/>
</dbReference>
<proteinExistence type="predicted"/>
<dbReference type="RefSeq" id="WP_017123792.1">
    <property type="nucleotide sequence ID" value="NZ_JACAQE010000005.1"/>
</dbReference>
<evidence type="ECO:0000313" key="1">
    <source>
        <dbReference type="EMBL" id="NWC15291.1"/>
    </source>
</evidence>
<dbReference type="Gene3D" id="3.30.450.150">
    <property type="entry name" value="Haem-degrading domain"/>
    <property type="match status" value="1"/>
</dbReference>
<sequence length="152" mass="15944">MKTQELYCDEVTTLSWVGASLAVESALCRAERLGIKVNAAVVDRNGNTLAYLRMSGAFLHSEGLAIDKAYTSASFGFATKDWMGKIGDDERMRIGITSRPRLVVLGGGVPIVVDGICMGGIGVSGGTEEQDEICANAALEALGLSPTVTSTK</sequence>
<dbReference type="InterPro" id="IPR052517">
    <property type="entry name" value="GlcG_carb_metab_protein"/>
</dbReference>
<dbReference type="SUPFAM" id="SSF143744">
    <property type="entry name" value="GlcG-like"/>
    <property type="match status" value="1"/>
</dbReference>
<dbReference type="PANTHER" id="PTHR34309">
    <property type="entry name" value="SLR1406 PROTEIN"/>
    <property type="match status" value="1"/>
</dbReference>
<dbReference type="AlphaFoldDB" id="A0A7Y7Y0H8"/>
<dbReference type="EMBL" id="JACAQE010000005">
    <property type="protein sequence ID" value="NWC15291.1"/>
    <property type="molecule type" value="Genomic_DNA"/>
</dbReference>
<accession>A0A7Y7Y0H8</accession>
<gene>
    <name evidence="1" type="ORF">HX845_16620</name>
</gene>
<dbReference type="Pfam" id="PF03928">
    <property type="entry name" value="HbpS-like"/>
    <property type="match status" value="1"/>
</dbReference>
<evidence type="ECO:0000313" key="2">
    <source>
        <dbReference type="Proteomes" id="UP000517547"/>
    </source>
</evidence>